<comment type="caution">
    <text evidence="1">The sequence shown here is derived from an EMBL/GenBank/DDBJ whole genome shotgun (WGS) entry which is preliminary data.</text>
</comment>
<organism evidence="1 2">
    <name type="scientific">Cupriavidus oxalaticus</name>
    <dbReference type="NCBI Taxonomy" id="96344"/>
    <lineage>
        <taxon>Bacteria</taxon>
        <taxon>Pseudomonadati</taxon>
        <taxon>Pseudomonadota</taxon>
        <taxon>Betaproteobacteria</taxon>
        <taxon>Burkholderiales</taxon>
        <taxon>Burkholderiaceae</taxon>
        <taxon>Cupriavidus</taxon>
    </lineage>
</organism>
<protein>
    <submittedName>
        <fullName evidence="1">Uncharacterized protein</fullName>
    </submittedName>
</protein>
<dbReference type="AlphaFoldDB" id="A0A976G879"/>
<reference evidence="1 2" key="1">
    <citation type="submission" date="2018-01" db="EMBL/GenBank/DDBJ databases">
        <authorList>
            <person name="Clerissi C."/>
        </authorList>
    </citation>
    <scope>NUCLEOTIDE SEQUENCE [LARGE SCALE GENOMIC DNA]</scope>
    <source>
        <strain evidence="1">Cupriavidus oxalaticus LMG 2235</strain>
    </source>
</reference>
<name>A0A976G879_9BURK</name>
<dbReference type="Proteomes" id="UP000256862">
    <property type="component" value="Chromosome CO2235"/>
</dbReference>
<dbReference type="EMBL" id="OGUS01000109">
    <property type="protein sequence ID" value="SPC10908.1"/>
    <property type="molecule type" value="Genomic_DNA"/>
</dbReference>
<evidence type="ECO:0000313" key="1">
    <source>
        <dbReference type="EMBL" id="SPC10908.1"/>
    </source>
</evidence>
<evidence type="ECO:0000313" key="2">
    <source>
        <dbReference type="Proteomes" id="UP000256862"/>
    </source>
</evidence>
<gene>
    <name evidence="1" type="ORF">CO2235_10293</name>
</gene>
<sequence length="44" mass="5117">MSVVPRYDSISGACSDMTFALWRNLYNQYFTQKTQAKCQVCDFV</sequence>
<proteinExistence type="predicted"/>
<accession>A0A976G879</accession>